<organism evidence="1">
    <name type="scientific">Anguilla anguilla</name>
    <name type="common">European freshwater eel</name>
    <name type="synonym">Muraena anguilla</name>
    <dbReference type="NCBI Taxonomy" id="7936"/>
    <lineage>
        <taxon>Eukaryota</taxon>
        <taxon>Metazoa</taxon>
        <taxon>Chordata</taxon>
        <taxon>Craniata</taxon>
        <taxon>Vertebrata</taxon>
        <taxon>Euteleostomi</taxon>
        <taxon>Actinopterygii</taxon>
        <taxon>Neopterygii</taxon>
        <taxon>Teleostei</taxon>
        <taxon>Anguilliformes</taxon>
        <taxon>Anguillidae</taxon>
        <taxon>Anguilla</taxon>
    </lineage>
</organism>
<sequence>MWKWNTWSCDTKYITLQCKIPRGWTHRDNLSM</sequence>
<reference evidence="1" key="2">
    <citation type="journal article" date="2015" name="Fish Shellfish Immunol.">
        <title>Early steps in the European eel (Anguilla anguilla)-Vibrio vulnificus interaction in the gills: Role of the RtxA13 toxin.</title>
        <authorList>
            <person name="Callol A."/>
            <person name="Pajuelo D."/>
            <person name="Ebbesson L."/>
            <person name="Teles M."/>
            <person name="MacKenzie S."/>
            <person name="Amaro C."/>
        </authorList>
    </citation>
    <scope>NUCLEOTIDE SEQUENCE</scope>
</reference>
<dbReference type="AlphaFoldDB" id="A0A0E9PTX9"/>
<name>A0A0E9PTX9_ANGAN</name>
<proteinExistence type="predicted"/>
<accession>A0A0E9PTX9</accession>
<reference evidence="1" key="1">
    <citation type="submission" date="2014-11" db="EMBL/GenBank/DDBJ databases">
        <authorList>
            <person name="Amaro Gonzalez C."/>
        </authorList>
    </citation>
    <scope>NUCLEOTIDE SEQUENCE</scope>
</reference>
<evidence type="ECO:0000313" key="1">
    <source>
        <dbReference type="EMBL" id="JAH07298.1"/>
    </source>
</evidence>
<dbReference type="EMBL" id="GBXM01101279">
    <property type="protein sequence ID" value="JAH07298.1"/>
    <property type="molecule type" value="Transcribed_RNA"/>
</dbReference>
<protein>
    <submittedName>
        <fullName evidence="1">Uncharacterized protein</fullName>
    </submittedName>
</protein>